<dbReference type="GO" id="GO:0016747">
    <property type="term" value="F:acyltransferase activity, transferring groups other than amino-acyl groups"/>
    <property type="evidence" value="ECO:0007669"/>
    <property type="project" value="InterPro"/>
</dbReference>
<feature type="domain" description="N-acetyltransferase" evidence="1">
    <location>
        <begin position="1"/>
        <end position="133"/>
    </location>
</feature>
<name>E1SVC2_FERBD</name>
<protein>
    <submittedName>
        <fullName evidence="2">GCN5-related N-acetyltransferase</fullName>
    </submittedName>
</protein>
<accession>E1SVC2</accession>
<dbReference type="OrthoDB" id="8780005at2"/>
<dbReference type="GeneID" id="67184003"/>
<dbReference type="InterPro" id="IPR000182">
    <property type="entry name" value="GNAT_dom"/>
</dbReference>
<evidence type="ECO:0000313" key="2">
    <source>
        <dbReference type="EMBL" id="ADN74276.1"/>
    </source>
</evidence>
<dbReference type="STRING" id="550540.Fbal_0062"/>
<keyword evidence="3" id="KW-1185">Reference proteome</keyword>
<keyword evidence="2" id="KW-0808">Transferase</keyword>
<gene>
    <name evidence="2" type="ordered locus">Fbal_0062</name>
</gene>
<evidence type="ECO:0000313" key="3">
    <source>
        <dbReference type="Proteomes" id="UP000006683"/>
    </source>
</evidence>
<sequence>MNGISAHWLSPVQAPLASRFYAAEGQKERARRDERIAVLRDADGTIIAAARLSPRGDAWLLRALQVARHCQGQGLARQLMQFVLSQPQPLWCFSLPHLQPFYRSLGFVVPDAAGVPAAIADPFAAYCRTQPLVILYAPGAD</sequence>
<evidence type="ECO:0000259" key="1">
    <source>
        <dbReference type="PROSITE" id="PS51186"/>
    </source>
</evidence>
<dbReference type="SUPFAM" id="SSF55729">
    <property type="entry name" value="Acyl-CoA N-acyltransferases (Nat)"/>
    <property type="match status" value="1"/>
</dbReference>
<organism evidence="2 3">
    <name type="scientific">Ferrimonas balearica (strain DSM 9799 / CCM 4581 / KCTC 23876 / PAT)</name>
    <dbReference type="NCBI Taxonomy" id="550540"/>
    <lineage>
        <taxon>Bacteria</taxon>
        <taxon>Pseudomonadati</taxon>
        <taxon>Pseudomonadota</taxon>
        <taxon>Gammaproteobacteria</taxon>
        <taxon>Alteromonadales</taxon>
        <taxon>Ferrimonadaceae</taxon>
        <taxon>Ferrimonas</taxon>
    </lineage>
</organism>
<dbReference type="AlphaFoldDB" id="E1SVC2"/>
<dbReference type="Pfam" id="PF13508">
    <property type="entry name" value="Acetyltransf_7"/>
    <property type="match status" value="1"/>
</dbReference>
<dbReference type="Proteomes" id="UP000006683">
    <property type="component" value="Chromosome"/>
</dbReference>
<dbReference type="eggNOG" id="COG0456">
    <property type="taxonomic scope" value="Bacteria"/>
</dbReference>
<proteinExistence type="predicted"/>
<dbReference type="Gene3D" id="3.40.630.30">
    <property type="match status" value="1"/>
</dbReference>
<dbReference type="RefSeq" id="WP_013343582.1">
    <property type="nucleotide sequence ID" value="NC_014541.1"/>
</dbReference>
<dbReference type="InterPro" id="IPR016181">
    <property type="entry name" value="Acyl_CoA_acyltransferase"/>
</dbReference>
<dbReference type="KEGG" id="fbl:Fbal_0062"/>
<reference evidence="2 3" key="1">
    <citation type="journal article" date="2010" name="Stand. Genomic Sci.">
        <title>Complete genome sequence of Ferrimonas balearica type strain (PAT).</title>
        <authorList>
            <person name="Nolan M."/>
            <person name="Sikorski J."/>
            <person name="Davenport K."/>
            <person name="Lucas S."/>
            <person name="Glavina Del Rio T."/>
            <person name="Tice H."/>
            <person name="Cheng J."/>
            <person name="Goodwin L."/>
            <person name="Pitluck S."/>
            <person name="Liolios K."/>
            <person name="Ivanova N."/>
            <person name="Mavromatis K."/>
            <person name="Ovchinnikova G."/>
            <person name="Pati A."/>
            <person name="Chen A."/>
            <person name="Palaniappan K."/>
            <person name="Land M."/>
            <person name="Hauser L."/>
            <person name="Chang Y."/>
            <person name="Jeffries C."/>
            <person name="Tapia R."/>
            <person name="Brettin T."/>
            <person name="Detter J."/>
            <person name="Han C."/>
            <person name="Yasawong M."/>
            <person name="Rohde M."/>
            <person name="Tindall B."/>
            <person name="Goker M."/>
            <person name="Woyke T."/>
            <person name="Bristow J."/>
            <person name="Eisen J."/>
            <person name="Markowitz V."/>
            <person name="Hugenholtz P."/>
            <person name="Kyrpides N."/>
            <person name="Klenk H."/>
            <person name="Lapidus A."/>
        </authorList>
    </citation>
    <scope>NUCLEOTIDE SEQUENCE [LARGE SCALE GENOMIC DNA]</scope>
    <source>
        <strain evidence="3">DSM 9799 / CCM 4581 / KCTC 23876 / PAT</strain>
    </source>
</reference>
<dbReference type="PROSITE" id="PS51186">
    <property type="entry name" value="GNAT"/>
    <property type="match status" value="1"/>
</dbReference>
<dbReference type="EMBL" id="CP002209">
    <property type="protein sequence ID" value="ADN74276.1"/>
    <property type="molecule type" value="Genomic_DNA"/>
</dbReference>
<dbReference type="HOGENOM" id="CLU_120018_0_0_6"/>
<dbReference type="CDD" id="cd04301">
    <property type="entry name" value="NAT_SF"/>
    <property type="match status" value="1"/>
</dbReference>